<evidence type="ECO:0000256" key="2">
    <source>
        <dbReference type="ARBA" id="ARBA00023002"/>
    </source>
</evidence>
<dbReference type="GO" id="GO:0004316">
    <property type="term" value="F:3-oxoacyl-[acyl-carrier-protein] reductase (NADPH) activity"/>
    <property type="evidence" value="ECO:0007669"/>
    <property type="project" value="UniProtKB-EC"/>
</dbReference>
<evidence type="ECO:0000313" key="4">
    <source>
        <dbReference type="EMBL" id="MBB6252195.1"/>
    </source>
</evidence>
<dbReference type="InterPro" id="IPR020904">
    <property type="entry name" value="Sc_DH/Rdtase_CS"/>
</dbReference>
<dbReference type="AlphaFoldDB" id="A0A7X0EDK7"/>
<dbReference type="RefSeq" id="WP_184801364.1">
    <property type="nucleotide sequence ID" value="NZ_JACIIZ010000007.1"/>
</dbReference>
<reference evidence="4 5" key="1">
    <citation type="submission" date="2020-08" db="EMBL/GenBank/DDBJ databases">
        <title>Genomic Encyclopedia of Type Strains, Phase IV (KMG-IV): sequencing the most valuable type-strain genomes for metagenomic binning, comparative biology and taxonomic classification.</title>
        <authorList>
            <person name="Goeker M."/>
        </authorList>
    </citation>
    <scope>NUCLEOTIDE SEQUENCE [LARGE SCALE GENOMIC DNA]</scope>
    <source>
        <strain evidence="4 5">DSM 22198</strain>
    </source>
</reference>
<accession>A0A7X0EDK7</accession>
<dbReference type="SUPFAM" id="SSF51735">
    <property type="entry name" value="NAD(P)-binding Rossmann-fold domains"/>
    <property type="match status" value="1"/>
</dbReference>
<evidence type="ECO:0000313" key="5">
    <source>
        <dbReference type="Proteomes" id="UP000539175"/>
    </source>
</evidence>
<keyword evidence="2 4" id="KW-0560">Oxidoreductase</keyword>
<proteinExistence type="inferred from homology"/>
<dbReference type="PANTHER" id="PTHR42760:SF40">
    <property type="entry name" value="3-OXOACYL-[ACYL-CARRIER-PROTEIN] REDUCTASE, CHLOROPLASTIC"/>
    <property type="match status" value="1"/>
</dbReference>
<dbReference type="PRINTS" id="PR00081">
    <property type="entry name" value="GDHRDH"/>
</dbReference>
<comment type="similarity">
    <text evidence="1">Belongs to the short-chain dehydrogenases/reductases (SDR) family.</text>
</comment>
<dbReference type="PROSITE" id="PS00061">
    <property type="entry name" value="ADH_SHORT"/>
    <property type="match status" value="1"/>
</dbReference>
<keyword evidence="5" id="KW-1185">Reference proteome</keyword>
<dbReference type="PANTHER" id="PTHR42760">
    <property type="entry name" value="SHORT-CHAIN DEHYDROGENASES/REDUCTASES FAMILY MEMBER"/>
    <property type="match status" value="1"/>
</dbReference>
<dbReference type="Gene3D" id="3.40.50.720">
    <property type="entry name" value="NAD(P)-binding Rossmann-like Domain"/>
    <property type="match status" value="1"/>
</dbReference>
<dbReference type="InterPro" id="IPR057326">
    <property type="entry name" value="KR_dom"/>
</dbReference>
<dbReference type="FunFam" id="3.40.50.720:FF:000173">
    <property type="entry name" value="3-oxoacyl-[acyl-carrier protein] reductase"/>
    <property type="match status" value="1"/>
</dbReference>
<dbReference type="EMBL" id="JACIIZ010000007">
    <property type="protein sequence ID" value="MBB6252195.1"/>
    <property type="molecule type" value="Genomic_DNA"/>
</dbReference>
<dbReference type="SMART" id="SM00822">
    <property type="entry name" value="PKS_KR"/>
    <property type="match status" value="1"/>
</dbReference>
<organism evidence="4 5">
    <name type="scientific">Nitrospirillum iridis</name>
    <dbReference type="NCBI Taxonomy" id="765888"/>
    <lineage>
        <taxon>Bacteria</taxon>
        <taxon>Pseudomonadati</taxon>
        <taxon>Pseudomonadota</taxon>
        <taxon>Alphaproteobacteria</taxon>
        <taxon>Rhodospirillales</taxon>
        <taxon>Azospirillaceae</taxon>
        <taxon>Nitrospirillum</taxon>
    </lineage>
</organism>
<dbReference type="PRINTS" id="PR00080">
    <property type="entry name" value="SDRFAMILY"/>
</dbReference>
<dbReference type="InterPro" id="IPR002347">
    <property type="entry name" value="SDR_fam"/>
</dbReference>
<comment type="caution">
    <text evidence="4">The sequence shown here is derived from an EMBL/GenBank/DDBJ whole genome shotgun (WGS) entry which is preliminary data.</text>
</comment>
<evidence type="ECO:0000256" key="1">
    <source>
        <dbReference type="ARBA" id="ARBA00006484"/>
    </source>
</evidence>
<gene>
    <name evidence="4" type="ORF">FHS74_002755</name>
</gene>
<protein>
    <submittedName>
        <fullName evidence="4">3-oxoacyl-[acyl-carrier protein] reductase</fullName>
        <ecNumber evidence="4">1.1.1.100</ecNumber>
    </submittedName>
</protein>
<name>A0A7X0EDK7_9PROT</name>
<dbReference type="InterPro" id="IPR036291">
    <property type="entry name" value="NAD(P)-bd_dom_sf"/>
</dbReference>
<sequence length="247" mass="25651">MTDHIIVTGGSRGLGLALVRALLADGWRVSTCARGPTAEMAELTAQYGERFLFQGAQVGDADQVTAFVNAAVDWAGGVYGLINNAGIAREGILATLPQVEIDTLIQTNLNGAIQAARAVLRHLLRRSATAQPAGGRIVNISSIIGQRGYTGLAAYAATKAGLDGLTRALAREVGRRGITVNSVAPGYLETEMSSTLAAGQRDQIVRRTPLGRLGTADDVVPVVRFLLGPGAAYITGQTLVVDGGITC</sequence>
<feature type="domain" description="Ketoreductase" evidence="3">
    <location>
        <begin position="3"/>
        <end position="186"/>
    </location>
</feature>
<dbReference type="EC" id="1.1.1.100" evidence="4"/>
<dbReference type="GO" id="GO:0030497">
    <property type="term" value="P:fatty acid elongation"/>
    <property type="evidence" value="ECO:0007669"/>
    <property type="project" value="TreeGrafter"/>
</dbReference>
<dbReference type="Proteomes" id="UP000539175">
    <property type="component" value="Unassembled WGS sequence"/>
</dbReference>
<evidence type="ECO:0000259" key="3">
    <source>
        <dbReference type="SMART" id="SM00822"/>
    </source>
</evidence>
<dbReference type="Pfam" id="PF13561">
    <property type="entry name" value="adh_short_C2"/>
    <property type="match status" value="1"/>
</dbReference>